<dbReference type="STRING" id="289003.SAMN05216190_10116"/>
<dbReference type="PANTHER" id="PTHR45947">
    <property type="entry name" value="SULFOQUINOVOSYL TRANSFERASE SQD2"/>
    <property type="match status" value="1"/>
</dbReference>
<keyword evidence="3" id="KW-1185">Reference proteome</keyword>
<reference evidence="3" key="1">
    <citation type="submission" date="2016-10" db="EMBL/GenBank/DDBJ databases">
        <authorList>
            <person name="Varghese N."/>
            <person name="Submissions S."/>
        </authorList>
    </citation>
    <scope>NUCLEOTIDE SEQUENCE [LARGE SCALE GENOMIC DNA]</scope>
    <source>
        <strain evidence="3">DSM 17834</strain>
    </source>
</reference>
<evidence type="ECO:0000313" key="3">
    <source>
        <dbReference type="Proteomes" id="UP000198784"/>
    </source>
</evidence>
<evidence type="ECO:0000313" key="2">
    <source>
        <dbReference type="EMBL" id="SFO79919.1"/>
    </source>
</evidence>
<accession>A0A1I5K4H4</accession>
<keyword evidence="2" id="KW-0808">Transferase</keyword>
<protein>
    <submittedName>
        <fullName evidence="2">Glycosyltransferase involved in cell wall bisynthesis</fullName>
    </submittedName>
</protein>
<evidence type="ECO:0000259" key="1">
    <source>
        <dbReference type="Pfam" id="PF00534"/>
    </source>
</evidence>
<dbReference type="InterPro" id="IPR050194">
    <property type="entry name" value="Glycosyltransferase_grp1"/>
</dbReference>
<dbReference type="Pfam" id="PF00534">
    <property type="entry name" value="Glycos_transf_1"/>
    <property type="match status" value="1"/>
</dbReference>
<proteinExistence type="predicted"/>
<gene>
    <name evidence="2" type="ORF">SAMN05216190_10116</name>
</gene>
<dbReference type="Proteomes" id="UP000198784">
    <property type="component" value="Unassembled WGS sequence"/>
</dbReference>
<dbReference type="GO" id="GO:0016757">
    <property type="term" value="F:glycosyltransferase activity"/>
    <property type="evidence" value="ECO:0007669"/>
    <property type="project" value="InterPro"/>
</dbReference>
<name>A0A1I5K4H4_9PSED</name>
<dbReference type="PANTHER" id="PTHR45947:SF3">
    <property type="entry name" value="SULFOQUINOVOSYL TRANSFERASE SQD2"/>
    <property type="match status" value="1"/>
</dbReference>
<dbReference type="InterPro" id="IPR001296">
    <property type="entry name" value="Glyco_trans_1"/>
</dbReference>
<sequence>MKRRVLFLSALDFKDKSIQVIRKTPEAYASAGWEVEYIVARDNCPSGNYYYEREINPVPIKVRRIYWPFAELRSKLARAPCLLLSKLASIVVIFRLAMQAKKVMKESSFDVVYGYELQGVLAMHLLRVANLLTGVKTISRFQGTFLNEMLRGKQYLRLLFNADLILAIRLRSDLLIMTDDGTQGDQAVKKIKKGSNARWVFLSNGVDEFEVEEDLIRGLAAKVNPENKTVLLSVSRLVGWKRVDRCLEVCSRLKGKGFTDFIYIVVGEGDQRKELERRANELGLTGLVKFVGAQPNSEVKNFLAISDFFMSMYDSSNVGNPLLEAIRSNKIVVTINNGDTGKWVRHNVNGLIYELDDGFFDKAAEDIIRLIRNKNERLEILNGVGECSRQLLWTWDQRFLAELSEISEVLKC</sequence>
<dbReference type="OrthoDB" id="9792269at2"/>
<dbReference type="RefSeq" id="WP_090496562.1">
    <property type="nucleotide sequence ID" value="NZ_FOWX01000001.1"/>
</dbReference>
<organism evidence="2 3">
    <name type="scientific">Pseudomonas borbori</name>
    <dbReference type="NCBI Taxonomy" id="289003"/>
    <lineage>
        <taxon>Bacteria</taxon>
        <taxon>Pseudomonadati</taxon>
        <taxon>Pseudomonadota</taxon>
        <taxon>Gammaproteobacteria</taxon>
        <taxon>Pseudomonadales</taxon>
        <taxon>Pseudomonadaceae</taxon>
        <taxon>Pseudomonas</taxon>
    </lineage>
</organism>
<dbReference type="EMBL" id="FOWX01000001">
    <property type="protein sequence ID" value="SFO79919.1"/>
    <property type="molecule type" value="Genomic_DNA"/>
</dbReference>
<dbReference type="AlphaFoldDB" id="A0A1I5K4H4"/>
<dbReference type="CDD" id="cd03801">
    <property type="entry name" value="GT4_PimA-like"/>
    <property type="match status" value="1"/>
</dbReference>
<dbReference type="Gene3D" id="3.40.50.2000">
    <property type="entry name" value="Glycogen Phosphorylase B"/>
    <property type="match status" value="2"/>
</dbReference>
<dbReference type="SUPFAM" id="SSF53756">
    <property type="entry name" value="UDP-Glycosyltransferase/glycogen phosphorylase"/>
    <property type="match status" value="1"/>
</dbReference>
<feature type="domain" description="Glycosyl transferase family 1" evidence="1">
    <location>
        <begin position="223"/>
        <end position="378"/>
    </location>
</feature>